<keyword evidence="14" id="KW-0945">Host-virus interaction</keyword>
<dbReference type="InterPro" id="IPR048791">
    <property type="entry name" value="Gc_C_bunya"/>
</dbReference>
<evidence type="ECO:0000256" key="36">
    <source>
        <dbReference type="ARBA" id="ARBA00031199"/>
    </source>
</evidence>
<evidence type="ECO:0000256" key="13">
    <source>
        <dbReference type="ARBA" id="ARBA00022510"/>
    </source>
</evidence>
<evidence type="ECO:0000256" key="5">
    <source>
        <dbReference type="ARBA" id="ARBA00004381"/>
    </source>
</evidence>
<evidence type="ECO:0000256" key="32">
    <source>
        <dbReference type="ARBA" id="ARBA00023180"/>
    </source>
</evidence>
<evidence type="ECO:0000256" key="6">
    <source>
        <dbReference type="ARBA" id="ARBA00004385"/>
    </source>
</evidence>
<evidence type="ECO:0000256" key="20">
    <source>
        <dbReference type="ARBA" id="ARBA00022729"/>
    </source>
</evidence>
<keyword evidence="23" id="KW-1161">Viral attachment to host cell</keyword>
<evidence type="ECO:0000256" key="34">
    <source>
        <dbReference type="ARBA" id="ARBA00023280"/>
    </source>
</evidence>
<feature type="transmembrane region" description="Helical" evidence="38">
    <location>
        <begin position="627"/>
        <end position="646"/>
    </location>
</feature>
<evidence type="ECO:0000256" key="23">
    <source>
        <dbReference type="ARBA" id="ARBA00022804"/>
    </source>
</evidence>
<keyword evidence="26 37" id="KW-0946">Virion</keyword>
<evidence type="ECO:0000256" key="28">
    <source>
        <dbReference type="ARBA" id="ARBA00022989"/>
    </source>
</evidence>
<name>A0A077CZH6_9VIRU</name>
<keyword evidence="21" id="KW-0677">Repeat</keyword>
<keyword evidence="13" id="KW-1170">Fusion of virus membrane with host endosomal membrane</keyword>
<dbReference type="GO" id="GO:0044178">
    <property type="term" value="C:host cell Golgi membrane"/>
    <property type="evidence" value="ECO:0007669"/>
    <property type="project" value="UniProtKB-SubCell"/>
</dbReference>
<dbReference type="Proteomes" id="UP000151922">
    <property type="component" value="Genome"/>
</dbReference>
<evidence type="ECO:0000256" key="16">
    <source>
        <dbReference type="ARBA" id="ARBA00022632"/>
    </source>
</evidence>
<dbReference type="EMBL" id="KJ857334">
    <property type="protein sequence ID" value="AIL25319.1"/>
    <property type="molecule type" value="Viral_cRNA"/>
</dbReference>
<evidence type="ECO:0000256" key="26">
    <source>
        <dbReference type="ARBA" id="ARBA00022844"/>
    </source>
</evidence>
<evidence type="ECO:0000256" key="17">
    <source>
        <dbReference type="ARBA" id="ARBA00022647"/>
    </source>
</evidence>
<dbReference type="GO" id="GO:0044167">
    <property type="term" value="C:host cell endoplasmic reticulum membrane"/>
    <property type="evidence" value="ECO:0007669"/>
    <property type="project" value="UniProtKB-SubCell"/>
</dbReference>
<evidence type="ECO:0000256" key="37">
    <source>
        <dbReference type="PIRNR" id="PIRNR003945"/>
    </source>
</evidence>
<evidence type="ECO:0000256" key="8">
    <source>
        <dbReference type="ARBA" id="ARBA00004482"/>
    </source>
</evidence>
<evidence type="ECO:0000256" key="1">
    <source>
        <dbReference type="ARBA" id="ARBA00004153"/>
    </source>
</evidence>
<evidence type="ECO:0000256" key="15">
    <source>
        <dbReference type="ARBA" id="ARBA00022595"/>
    </source>
</evidence>
<evidence type="ECO:0000256" key="22">
    <source>
        <dbReference type="ARBA" id="ARBA00022771"/>
    </source>
</evidence>
<evidence type="ECO:0000256" key="2">
    <source>
        <dbReference type="ARBA" id="ARBA00004181"/>
    </source>
</evidence>
<dbReference type="PROSITE" id="PS51056">
    <property type="entry name" value="ITAM_2"/>
    <property type="match status" value="1"/>
</dbReference>
<keyword evidence="22" id="KW-0863">Zinc-finger</keyword>
<dbReference type="GO" id="GO:0039654">
    <property type="term" value="P:fusion of virus membrane with host endosome membrane"/>
    <property type="evidence" value="ECO:0007669"/>
    <property type="project" value="UniProtKB-KW"/>
</dbReference>
<dbReference type="GO" id="GO:0039527">
    <property type="term" value="P:symbiont-mediated suppression of host TRAF-mediated signal transduction"/>
    <property type="evidence" value="ECO:0007669"/>
    <property type="project" value="UniProtKB-KW"/>
</dbReference>
<dbReference type="Pfam" id="PF20682">
    <property type="entry name" value="Hanta_Gc_C"/>
    <property type="match status" value="1"/>
</dbReference>
<keyword evidence="34" id="KW-0899">Viral immunoevasion</keyword>
<evidence type="ECO:0000256" key="33">
    <source>
        <dbReference type="ARBA" id="ARBA00023184"/>
    </source>
</evidence>
<dbReference type="GO" id="GO:0008270">
    <property type="term" value="F:zinc ion binding"/>
    <property type="evidence" value="ECO:0007669"/>
    <property type="project" value="UniProtKB-KW"/>
</dbReference>
<evidence type="ECO:0000313" key="40">
    <source>
        <dbReference type="EMBL" id="AIL25319.1"/>
    </source>
</evidence>
<evidence type="ECO:0000256" key="4">
    <source>
        <dbReference type="ARBA" id="ARBA00004252"/>
    </source>
</evidence>
<evidence type="ECO:0000259" key="39">
    <source>
        <dbReference type="PROSITE" id="PS51056"/>
    </source>
</evidence>
<dbReference type="GO" id="GO:0044228">
    <property type="term" value="C:host cell surface"/>
    <property type="evidence" value="ECO:0007669"/>
    <property type="project" value="UniProtKB-SubCell"/>
</dbReference>
<keyword evidence="31" id="KW-1015">Disulfide bond</keyword>
<evidence type="ECO:0000256" key="9">
    <source>
        <dbReference type="ARBA" id="ARBA00005839"/>
    </source>
</evidence>
<dbReference type="Pfam" id="PF01567">
    <property type="entry name" value="Hanta_Gn-H"/>
    <property type="match status" value="1"/>
</dbReference>
<evidence type="ECO:0000256" key="24">
    <source>
        <dbReference type="ARBA" id="ARBA00022812"/>
    </source>
</evidence>
<accession>A0A077CZH6</accession>
<evidence type="ECO:0000256" key="12">
    <source>
        <dbReference type="ARBA" id="ARBA00022506"/>
    </source>
</evidence>
<organism evidence="40 41">
    <name type="scientific">Orthohantavirus hantanense</name>
    <dbReference type="NCBI Taxonomy" id="3052480"/>
    <lineage>
        <taxon>Viruses</taxon>
        <taxon>Riboviria</taxon>
        <taxon>Orthornavirae</taxon>
        <taxon>Negarnaviricota</taxon>
        <taxon>Polyploviricotina</taxon>
        <taxon>Bunyaviricetes</taxon>
        <taxon>Elliovirales</taxon>
        <taxon>Hantaviridae</taxon>
        <taxon>Mammantavirinae</taxon>
        <taxon>Orthohantavirus</taxon>
    </lineage>
</organism>
<evidence type="ECO:0000256" key="38">
    <source>
        <dbReference type="SAM" id="Phobius"/>
    </source>
</evidence>
<proteinExistence type="inferred from homology"/>
<keyword evidence="15" id="KW-1162">Viral penetration into host cytoplasm</keyword>
<evidence type="ECO:0000256" key="21">
    <source>
        <dbReference type="ARBA" id="ARBA00022737"/>
    </source>
</evidence>
<evidence type="ECO:0000256" key="35">
    <source>
        <dbReference type="ARBA" id="ARBA00023296"/>
    </source>
</evidence>
<evidence type="ECO:0000256" key="25">
    <source>
        <dbReference type="ARBA" id="ARBA00022833"/>
    </source>
</evidence>
<dbReference type="InterPro" id="IPR002532">
    <property type="entry name" value="Hanta_Gc_N"/>
</dbReference>
<dbReference type="GO" id="GO:0052170">
    <property type="term" value="P:symbiont-mediated suppression of host innate immune response"/>
    <property type="evidence" value="ECO:0007669"/>
    <property type="project" value="UniProtKB-KW"/>
</dbReference>
<dbReference type="GO" id="GO:0033650">
    <property type="term" value="C:host cell mitochondrion"/>
    <property type="evidence" value="ECO:0007669"/>
    <property type="project" value="UniProtKB-SubCell"/>
</dbReference>
<feature type="transmembrane region" description="Helical" evidence="38">
    <location>
        <begin position="1106"/>
        <end position="1129"/>
    </location>
</feature>
<keyword evidence="24" id="KW-1040">Host Golgi apparatus</keyword>
<dbReference type="InterPro" id="IPR016402">
    <property type="entry name" value="Envelope_glycoprot_Hantavirus"/>
</dbReference>
<comment type="subcellular location">
    <subcellularLocation>
        <location evidence="4">Host Golgi apparatus membrane</location>
        <topology evidence="4">Multi-pass membrane protein</topology>
    </subcellularLocation>
    <subcellularLocation>
        <location evidence="3">Host Golgi apparatus membrane</location>
        <topology evidence="3">Single-pass type I membrane protein</topology>
    </subcellularLocation>
    <subcellularLocation>
        <location evidence="7">Host cell surface</location>
    </subcellularLocation>
    <subcellularLocation>
        <location evidence="1">Host endoplasmic reticulum membrane</location>
        <topology evidence="1">Multi-pass membrane protein</topology>
    </subcellularLocation>
    <subcellularLocation>
        <location evidence="8">Host endoplasmic reticulum membrane</location>
        <topology evidence="8">Single-pass type I membrane protein</topology>
    </subcellularLocation>
    <subcellularLocation>
        <location evidence="2">Host mitochondrion</location>
    </subcellularLocation>
    <subcellularLocation>
        <location evidence="6">Virion membrane</location>
        <topology evidence="6">Multi-pass membrane protein</topology>
    </subcellularLocation>
    <subcellularLocation>
        <location evidence="5">Virion membrane</location>
        <topology evidence="5">Single-pass membrane protein</topology>
    </subcellularLocation>
</comment>
<keyword evidence="18 38" id="KW-0812">Transmembrane</keyword>
<dbReference type="InterPro" id="IPR002534">
    <property type="entry name" value="Hanta_Gn-H"/>
</dbReference>
<evidence type="ECO:0000256" key="19">
    <source>
        <dbReference type="ARBA" id="ARBA00022723"/>
    </source>
</evidence>
<dbReference type="Pfam" id="PF01561">
    <property type="entry name" value="Hanta_Gc_N"/>
    <property type="match status" value="1"/>
</dbReference>
<keyword evidence="16" id="KW-1090">Inhibition of host innate immune response by virus</keyword>
<keyword evidence="28 38" id="KW-1133">Transmembrane helix</keyword>
<dbReference type="PIRSF" id="PIRSF003945">
    <property type="entry name" value="M_poly_HantaV"/>
    <property type="match status" value="1"/>
</dbReference>
<evidence type="ECO:0000256" key="7">
    <source>
        <dbReference type="ARBA" id="ARBA00004426"/>
    </source>
</evidence>
<feature type="transmembrane region" description="Helical" evidence="38">
    <location>
        <begin position="482"/>
        <end position="509"/>
    </location>
</feature>
<reference evidence="40 41" key="1">
    <citation type="journal article" date="2014" name="Virus Res.">
        <title>Co-circulation of Hantaan, Kenkeme, and Khabarovsk Hantaviruses in Bolshoy Ussuriysky Island, China.</title>
        <authorList>
            <person name="Wang C.Q."/>
            <person name="Gao J.H."/>
            <person name="Li M."/>
            <person name="Guo W.P."/>
            <person name="Lu M.Q."/>
            <person name="Wang W."/>
            <person name="Hu M.X."/>
            <person name="Li M.H."/>
            <person name="Yang J."/>
            <person name="Liang H.J."/>
            <person name="Tian X.F."/>
            <person name="Holmes E.C."/>
            <person name="Zhang Y.Z."/>
        </authorList>
    </citation>
    <scope>NUCLEOTIDE SEQUENCE [LARGE SCALE GENOMIC DNA]</scope>
    <source>
        <strain evidence="40">Fuyuan-Aa-26</strain>
    </source>
</reference>
<keyword evidence="25" id="KW-0862">Zinc</keyword>
<evidence type="ECO:0000256" key="11">
    <source>
        <dbReference type="ARBA" id="ARBA00022482"/>
    </source>
</evidence>
<dbReference type="GO" id="GO:0019062">
    <property type="term" value="P:virion attachment to host cell"/>
    <property type="evidence" value="ECO:0007669"/>
    <property type="project" value="UniProtKB-KW"/>
</dbReference>
<keyword evidence="30" id="KW-1045">Host mitochondrion</keyword>
<keyword evidence="35" id="KW-1160">Virus entry into host cell</keyword>
<feature type="domain" description="ITAM" evidence="39">
    <location>
        <begin position="611"/>
        <end position="634"/>
    </location>
</feature>
<dbReference type="GO" id="GO:0055036">
    <property type="term" value="C:virion membrane"/>
    <property type="evidence" value="ECO:0007669"/>
    <property type="project" value="UniProtKB-SubCell"/>
</dbReference>
<keyword evidence="20" id="KW-0732">Signal</keyword>
<dbReference type="GO" id="GO:0007165">
    <property type="term" value="P:signal transduction"/>
    <property type="evidence" value="ECO:0007669"/>
    <property type="project" value="InterPro"/>
</dbReference>
<keyword evidence="29 37" id="KW-0472">Membrane</keyword>
<dbReference type="InterPro" id="IPR048790">
    <property type="entry name" value="Gn-B_hanta"/>
</dbReference>
<keyword evidence="17" id="KW-1110">Inhibition of host TRAFs by virus</keyword>
<keyword evidence="33" id="KW-1038">Host endoplasmic reticulum</keyword>
<evidence type="ECO:0000256" key="30">
    <source>
        <dbReference type="ARBA" id="ARBA00023147"/>
    </source>
</evidence>
<evidence type="ECO:0000256" key="3">
    <source>
        <dbReference type="ARBA" id="ARBA00004244"/>
    </source>
</evidence>
<keyword evidence="27" id="KW-1043">Host membrane</keyword>
<protein>
    <recommendedName>
        <fullName evidence="10 37">Envelopment polyprotein</fullName>
    </recommendedName>
    <alternativeName>
        <fullName evidence="36 37">M polyprotein</fullName>
    </alternativeName>
</protein>
<keyword evidence="11" id="KW-1113">Inhibition of host RLR pathway by virus</keyword>
<evidence type="ECO:0000256" key="18">
    <source>
        <dbReference type="ARBA" id="ARBA00022692"/>
    </source>
</evidence>
<evidence type="ECO:0000256" key="27">
    <source>
        <dbReference type="ARBA" id="ARBA00022870"/>
    </source>
</evidence>
<dbReference type="Pfam" id="PF20679">
    <property type="entry name" value="Hanta_Gn-B"/>
    <property type="match status" value="1"/>
</dbReference>
<keyword evidence="19" id="KW-0479">Metal-binding</keyword>
<evidence type="ECO:0000256" key="31">
    <source>
        <dbReference type="ARBA" id="ARBA00023157"/>
    </source>
</evidence>
<evidence type="ECO:0000256" key="29">
    <source>
        <dbReference type="ARBA" id="ARBA00023136"/>
    </source>
</evidence>
<keyword evidence="32" id="KW-0325">Glycoprotein</keyword>
<evidence type="ECO:0000256" key="14">
    <source>
        <dbReference type="ARBA" id="ARBA00022581"/>
    </source>
</evidence>
<keyword evidence="12" id="KW-1168">Fusion of virus membrane with host membrane</keyword>
<comment type="similarity">
    <text evidence="9 37">Belongs to the hantavirus envelope glycoprotein family.</text>
</comment>
<dbReference type="GO" id="GO:0046718">
    <property type="term" value="P:symbiont entry into host cell"/>
    <property type="evidence" value="ECO:0007669"/>
    <property type="project" value="UniProtKB-KW"/>
</dbReference>
<evidence type="ECO:0000256" key="10">
    <source>
        <dbReference type="ARBA" id="ARBA00015294"/>
    </source>
</evidence>
<dbReference type="Gene3D" id="1.10.8.1320">
    <property type="match status" value="1"/>
</dbReference>
<dbReference type="InterPro" id="IPR012316">
    <property type="entry name" value="ITAM_motif_hantavir-typ"/>
</dbReference>
<sequence>MGMWKWLVIASLVWPALSLRNVYDMKIECPHTVSFGENSVIGYVELPPMPLADTAQMVPESSCSMDNHQSINTITKYTQVIWRGKADPGQSSQNSFETVSTEVDLKGTCVLKHKMVEESYRSRKSITCYDLSCNSTYCKPTLYMIVPIHACNMMKSCLIALGPYRVQVVYERTYCMTGVLIEGKCFVPDQSVVSIIKHGIFDIASVHIVCFFVAVKGNTYKLFEQVKKSFESTCNDTENKVQGYYICIVGGNSAPIYVPTLDDFRSMEAFTGIFKSPHGEDHDLAGEEIASYSIVGPANAKVPHSASSDTLSLIAYSGIPSYSSLSILTSSTDAKHVFSPGLFPKLNHTNCDKSAIPLTWTGMIDLPGYYEAIHPCTVFCVLSGPGASCEAFSEGGIFNITSPMCLVSKQNRFRLTEQQVNFVCQRVDMDIVVYCNGQRKVILTKTLVIGQCIYTITSLFSLLPGVAHSIAVELCVPGFHGWATAALLVTFCFGWVLIPAVTFIILTVLKFIANIFHTSNQENRLKSVLRKIKEEFEKTKGSMVCDVCKYECETYKELKAHGVSCPQSQCPYCFTHCEPTEAAFQAHYKVCQVTHRFRDDLKKTVTPQNFTPGCYRTLNLFRYKSRCYIFTMWVFLLILESVLWAASASETPLTPVWNDNAHGVGSVPMHTDLELDFSLTSSSKYTYRRKLTNPLEEAQSIDLHIEIEEQTIGVDVHALGHWFDGRLNLKTSFHCYGACTKYEYPWHTAKCHYERDYQYETSWGCNPSDCPGVGTGCTACGLYLDQLKPVGSAYKIITIRYSRRVCVQFGEENLCKIIDMNDCFVSRHVKVCIIGTVSKFSQGDTLLFFGPLEGGGLIFKHWCTSTCQFGDPGDIMSPRDKGFLCPEFPGSFRKKCNFATTPICEYDGNMVSGYKKVMATIDSFQSFNTSTMHFTDERIEWKDPDGMLRDHINILVTKDIDFDNLGENPCKIGLQTSSIEGAWGSGVGFTLTCLVSLTECPTFLTSIKACDKAICYGAESVTLTRGQNTVKVSGKGGHSGSTFKCCHGEDCSKIGLHAAAPHLDKVNGISEIENSKVYDDGAPQCGIKCWFVKSGEWISGIFSGNWIVLIVLCVFLLFSLVLLSILCPVRKHKKS</sequence>
<evidence type="ECO:0000313" key="41">
    <source>
        <dbReference type="Proteomes" id="UP000151922"/>
    </source>
</evidence>